<feature type="transmembrane region" description="Helical" evidence="1">
    <location>
        <begin position="7"/>
        <end position="40"/>
    </location>
</feature>
<dbReference type="NCBIfam" id="NF008742">
    <property type="entry name" value="PRK11770.1-4"/>
    <property type="match status" value="1"/>
</dbReference>
<sequence>MSLILNILWLIFGGFFMAVGWVLVALIMAITIVGLPWFVAALNMAHLSLLPFGREAVNREILSGREDIGTGPLGVTGNIIWFLFGGIWLALGHVLWAVALCLTIIGIPFAYQHLKLAGLALAPIGKIVINKKHIPASRY</sequence>
<feature type="domain" description="Inner membrane component" evidence="2">
    <location>
        <begin position="77"/>
        <end position="126"/>
    </location>
</feature>
<dbReference type="GO" id="GO:0005886">
    <property type="term" value="C:plasma membrane"/>
    <property type="evidence" value="ECO:0007669"/>
    <property type="project" value="TreeGrafter"/>
</dbReference>
<gene>
    <name evidence="3" type="ORF">MNBD_ALPHA03-214</name>
</gene>
<dbReference type="PANTHER" id="PTHR42903:SF1">
    <property type="entry name" value="INNER MEMBRANE PROTEIN YCCF"/>
    <property type="match status" value="1"/>
</dbReference>
<organism evidence="3">
    <name type="scientific">hydrothermal vent metagenome</name>
    <dbReference type="NCBI Taxonomy" id="652676"/>
    <lineage>
        <taxon>unclassified sequences</taxon>
        <taxon>metagenomes</taxon>
        <taxon>ecological metagenomes</taxon>
    </lineage>
</organism>
<protein>
    <recommendedName>
        <fullName evidence="2">Inner membrane component domain-containing protein</fullName>
    </recommendedName>
</protein>
<dbReference type="NCBIfam" id="NF008741">
    <property type="entry name" value="PRK11770.1-3"/>
    <property type="match status" value="1"/>
</dbReference>
<dbReference type="EMBL" id="UOFW01000211">
    <property type="protein sequence ID" value="VAX07592.1"/>
    <property type="molecule type" value="Genomic_DNA"/>
</dbReference>
<evidence type="ECO:0000259" key="2">
    <source>
        <dbReference type="Pfam" id="PF03733"/>
    </source>
</evidence>
<proteinExistence type="predicted"/>
<accession>A0A3B1AV18</accession>
<dbReference type="NCBIfam" id="NF008740">
    <property type="entry name" value="PRK11770.1-2"/>
    <property type="match status" value="1"/>
</dbReference>
<dbReference type="AlphaFoldDB" id="A0A3B1AV18"/>
<feature type="transmembrane region" description="Helical" evidence="1">
    <location>
        <begin position="79"/>
        <end position="105"/>
    </location>
</feature>
<keyword evidence="1" id="KW-0472">Membrane</keyword>
<dbReference type="PIRSF" id="PIRSF028777">
    <property type="entry name" value="UCP028777"/>
    <property type="match status" value="1"/>
</dbReference>
<keyword evidence="1" id="KW-1133">Transmembrane helix</keyword>
<dbReference type="Pfam" id="PF03733">
    <property type="entry name" value="YccF"/>
    <property type="match status" value="2"/>
</dbReference>
<keyword evidence="1" id="KW-0812">Transmembrane</keyword>
<reference evidence="3" key="1">
    <citation type="submission" date="2018-06" db="EMBL/GenBank/DDBJ databases">
        <authorList>
            <person name="Zhirakovskaya E."/>
        </authorList>
    </citation>
    <scope>NUCLEOTIDE SEQUENCE</scope>
</reference>
<dbReference type="InterPro" id="IPR052937">
    <property type="entry name" value="Inner_membrane_protein"/>
</dbReference>
<feature type="domain" description="Inner membrane component" evidence="2">
    <location>
        <begin position="4"/>
        <end position="54"/>
    </location>
</feature>
<dbReference type="InterPro" id="IPR005185">
    <property type="entry name" value="YccF"/>
</dbReference>
<dbReference type="InterPro" id="IPR031308">
    <property type="entry name" value="UCP028777"/>
</dbReference>
<evidence type="ECO:0000256" key="1">
    <source>
        <dbReference type="SAM" id="Phobius"/>
    </source>
</evidence>
<name>A0A3B1AV18_9ZZZZ</name>
<dbReference type="PANTHER" id="PTHR42903">
    <property type="entry name" value="INNER MEMBRANE PROTEIN YCCF"/>
    <property type="match status" value="1"/>
</dbReference>
<evidence type="ECO:0000313" key="3">
    <source>
        <dbReference type="EMBL" id="VAX07592.1"/>
    </source>
</evidence>